<reference evidence="2" key="1">
    <citation type="submission" date="2020-05" db="EMBL/GenBank/DDBJ databases">
        <title>WGS assembly of Corymbia citriodora subspecies variegata.</title>
        <authorList>
            <person name="Barry K."/>
            <person name="Hundley H."/>
            <person name="Shu S."/>
            <person name="Jenkins J."/>
            <person name="Grimwood J."/>
            <person name="Baten A."/>
        </authorList>
    </citation>
    <scope>NUCLEOTIDE SEQUENCE</scope>
    <source>
        <strain evidence="2">CV2-018</strain>
    </source>
</reference>
<organism evidence="2 3">
    <name type="scientific">Corymbia citriodora subsp. variegata</name>
    <dbReference type="NCBI Taxonomy" id="360336"/>
    <lineage>
        <taxon>Eukaryota</taxon>
        <taxon>Viridiplantae</taxon>
        <taxon>Streptophyta</taxon>
        <taxon>Embryophyta</taxon>
        <taxon>Tracheophyta</taxon>
        <taxon>Spermatophyta</taxon>
        <taxon>Magnoliopsida</taxon>
        <taxon>eudicotyledons</taxon>
        <taxon>Gunneridae</taxon>
        <taxon>Pentapetalae</taxon>
        <taxon>rosids</taxon>
        <taxon>malvids</taxon>
        <taxon>Myrtales</taxon>
        <taxon>Myrtaceae</taxon>
        <taxon>Myrtoideae</taxon>
        <taxon>Eucalypteae</taxon>
        <taxon>Corymbia</taxon>
    </lineage>
</organism>
<proteinExistence type="predicted"/>
<feature type="region of interest" description="Disordered" evidence="1">
    <location>
        <begin position="61"/>
        <end position="86"/>
    </location>
</feature>
<dbReference type="OrthoDB" id="1745038at2759"/>
<evidence type="ECO:0000313" key="3">
    <source>
        <dbReference type="Proteomes" id="UP000806378"/>
    </source>
</evidence>
<dbReference type="Proteomes" id="UP000806378">
    <property type="component" value="Unassembled WGS sequence"/>
</dbReference>
<dbReference type="Gramene" id="rna-gnl|WGS:JABURB|Cocit.L2954.1">
    <property type="protein sequence ID" value="cds-KAF7847451.1"/>
    <property type="gene ID" value="gene-BT93_L2954"/>
</dbReference>
<evidence type="ECO:0000256" key="1">
    <source>
        <dbReference type="SAM" id="MobiDB-lite"/>
    </source>
</evidence>
<comment type="caution">
    <text evidence="2">The sequence shown here is derived from an EMBL/GenBank/DDBJ whole genome shotgun (WGS) entry which is preliminary data.</text>
</comment>
<name>A0A8T0CIC8_CORYI</name>
<keyword evidence="3" id="KW-1185">Reference proteome</keyword>
<evidence type="ECO:0000313" key="2">
    <source>
        <dbReference type="EMBL" id="KAF7847451.1"/>
    </source>
</evidence>
<gene>
    <name evidence="2" type="ORF">BT93_L2954</name>
</gene>
<feature type="compositionally biased region" description="Polar residues" evidence="1">
    <location>
        <begin position="65"/>
        <end position="77"/>
    </location>
</feature>
<protein>
    <submittedName>
        <fullName evidence="2">Uncharacterized protein</fullName>
    </submittedName>
</protein>
<dbReference type="EMBL" id="MU090807">
    <property type="protein sequence ID" value="KAF7847451.1"/>
    <property type="molecule type" value="Genomic_DNA"/>
</dbReference>
<accession>A0A8T0CIC8</accession>
<dbReference type="AlphaFoldDB" id="A0A8T0CIC8"/>
<sequence length="114" mass="12890">MVPQPMQVGEMAYMYPQQMYGGQMAAFVYGQQDAEYLDQRMYGQQDAEYLDQRMYGLLVRDDSSSRNSSYQVSTSSYVPPMKPSKPEEKLFRDLVDMAKVKSSAKSTPGRAGST</sequence>